<protein>
    <submittedName>
        <fullName evidence="3">DUF4174 domain-containing protein</fullName>
    </submittedName>
</protein>
<reference evidence="3" key="1">
    <citation type="submission" date="2022-04" db="EMBL/GenBank/DDBJ databases">
        <title>Mucilaginibacter sp. RS28 isolated from freshwater.</title>
        <authorList>
            <person name="Ko S.-R."/>
        </authorList>
    </citation>
    <scope>NUCLEOTIDE SEQUENCE</scope>
    <source>
        <strain evidence="3">RS28</strain>
    </source>
</reference>
<dbReference type="EMBL" id="JALJEJ010000003">
    <property type="protein sequence ID" value="MCJ8209665.1"/>
    <property type="molecule type" value="Genomic_DNA"/>
</dbReference>
<proteinExistence type="predicted"/>
<evidence type="ECO:0000259" key="2">
    <source>
        <dbReference type="Pfam" id="PF13778"/>
    </source>
</evidence>
<keyword evidence="1" id="KW-0732">Signal</keyword>
<organism evidence="3 4">
    <name type="scientific">Mucilaginibacter straminoryzae</name>
    <dbReference type="NCBI Taxonomy" id="2932774"/>
    <lineage>
        <taxon>Bacteria</taxon>
        <taxon>Pseudomonadati</taxon>
        <taxon>Bacteroidota</taxon>
        <taxon>Sphingobacteriia</taxon>
        <taxon>Sphingobacteriales</taxon>
        <taxon>Sphingobacteriaceae</taxon>
        <taxon>Mucilaginibacter</taxon>
    </lineage>
</organism>
<dbReference type="Proteomes" id="UP001139450">
    <property type="component" value="Unassembled WGS sequence"/>
</dbReference>
<evidence type="ECO:0000313" key="4">
    <source>
        <dbReference type="Proteomes" id="UP001139450"/>
    </source>
</evidence>
<dbReference type="Pfam" id="PF13778">
    <property type="entry name" value="DUF4174"/>
    <property type="match status" value="1"/>
</dbReference>
<evidence type="ECO:0000256" key="1">
    <source>
        <dbReference type="ARBA" id="ARBA00022729"/>
    </source>
</evidence>
<gene>
    <name evidence="3" type="ORF">MUY27_08090</name>
</gene>
<keyword evidence="4" id="KW-1185">Reference proteome</keyword>
<dbReference type="RefSeq" id="WP_245129498.1">
    <property type="nucleotide sequence ID" value="NZ_JALJEJ010000003.1"/>
</dbReference>
<sequence>MFRYLLTAAIVAIINKPQPKRMLMVFSDQSSQHMLHLQQQILKHDEQGLNERDVEIRYYSPKNTSVYKSNHIRPGFTVVLIGKDGGEKLRSHQLVSTQKLFSLVDAMPMRKQEMNNRH</sequence>
<accession>A0A9X1X3W1</accession>
<dbReference type="InterPro" id="IPR025232">
    <property type="entry name" value="DUF4174"/>
</dbReference>
<feature type="domain" description="DUF4174" evidence="2">
    <location>
        <begin position="67"/>
        <end position="113"/>
    </location>
</feature>
<comment type="caution">
    <text evidence="3">The sequence shown here is derived from an EMBL/GenBank/DDBJ whole genome shotgun (WGS) entry which is preliminary data.</text>
</comment>
<name>A0A9X1X3W1_9SPHI</name>
<dbReference type="AlphaFoldDB" id="A0A9X1X3W1"/>
<evidence type="ECO:0000313" key="3">
    <source>
        <dbReference type="EMBL" id="MCJ8209665.1"/>
    </source>
</evidence>